<evidence type="ECO:0008006" key="12">
    <source>
        <dbReference type="Google" id="ProtNLM"/>
    </source>
</evidence>
<dbReference type="GO" id="GO:0004497">
    <property type="term" value="F:monooxygenase activity"/>
    <property type="evidence" value="ECO:0007669"/>
    <property type="project" value="UniProtKB-KW"/>
</dbReference>
<feature type="binding site" description="axial binding residue" evidence="8">
    <location>
        <position position="448"/>
    </location>
    <ligand>
        <name>heme</name>
        <dbReference type="ChEBI" id="CHEBI:30413"/>
    </ligand>
    <ligandPart>
        <name>Fe</name>
        <dbReference type="ChEBI" id="CHEBI:18248"/>
    </ligandPart>
</feature>
<comment type="cofactor">
    <cofactor evidence="1 8">
        <name>heme</name>
        <dbReference type="ChEBI" id="CHEBI:30413"/>
    </cofactor>
</comment>
<protein>
    <recommendedName>
        <fullName evidence="12">Cytochrome P450</fullName>
    </recommendedName>
</protein>
<dbReference type="PANTHER" id="PTHR24286">
    <property type="entry name" value="CYTOCHROME P450 26"/>
    <property type="match status" value="1"/>
</dbReference>
<organism evidence="10 11">
    <name type="scientific">Galerina marginata (strain CBS 339.88)</name>
    <dbReference type="NCBI Taxonomy" id="685588"/>
    <lineage>
        <taxon>Eukaryota</taxon>
        <taxon>Fungi</taxon>
        <taxon>Dikarya</taxon>
        <taxon>Basidiomycota</taxon>
        <taxon>Agaricomycotina</taxon>
        <taxon>Agaricomycetes</taxon>
        <taxon>Agaricomycetidae</taxon>
        <taxon>Agaricales</taxon>
        <taxon>Agaricineae</taxon>
        <taxon>Strophariaceae</taxon>
        <taxon>Galerina</taxon>
    </lineage>
</organism>
<evidence type="ECO:0000256" key="7">
    <source>
        <dbReference type="ARBA" id="ARBA00023033"/>
    </source>
</evidence>
<evidence type="ECO:0000256" key="4">
    <source>
        <dbReference type="ARBA" id="ARBA00022723"/>
    </source>
</evidence>
<dbReference type="GO" id="GO:0016125">
    <property type="term" value="P:sterol metabolic process"/>
    <property type="evidence" value="ECO:0007669"/>
    <property type="project" value="TreeGrafter"/>
</dbReference>
<keyword evidence="4 8" id="KW-0479">Metal-binding</keyword>
<dbReference type="InterPro" id="IPR002403">
    <property type="entry name" value="Cyt_P450_E_grp-IV"/>
</dbReference>
<keyword evidence="11" id="KW-1185">Reference proteome</keyword>
<dbReference type="Gene3D" id="1.10.630.10">
    <property type="entry name" value="Cytochrome P450"/>
    <property type="match status" value="1"/>
</dbReference>
<keyword evidence="6 8" id="KW-0408">Iron</keyword>
<dbReference type="CDD" id="cd00302">
    <property type="entry name" value="cytochrome_P450"/>
    <property type="match status" value="1"/>
</dbReference>
<evidence type="ECO:0000256" key="6">
    <source>
        <dbReference type="ARBA" id="ARBA00023004"/>
    </source>
</evidence>
<evidence type="ECO:0000256" key="9">
    <source>
        <dbReference type="SAM" id="SignalP"/>
    </source>
</evidence>
<sequence>MLLSSVFGAAAVIFFSALLLRSSSNDKAYDLGGIPIFTAWSFFRRRYDFIQDGFRESGGKTFQFKVLQHRIVSLGGESSRNVFFNTPGLSLPDGYRILMGGAPKLKDLNIQITSDGVDAQAEVDEGFIKRVLSLVCKERLEDGKCKFRNMHHCLLNDALELPVLLDDMSNRISAWGTGGTVDPFKDVYDFVFQMTIRMATCQELAADQDAVDQIAKTYWALEQSATPVSLLLPWFPGPAKKARNSATTKIYKLLLKYVENRRNAAIPSTDPMDILIAEGHSNHAIIGTITGFLFAGVINTGMTACWILLHLGSNATWKKRVLEEYNIIVEKYTDTLSTQPLHKRLATIPLHAWENELPSMDLVTQETLRMATLGSVIRRNRLLQDVTVDGAVIKPGEFMTYQLADAHMNPNIYTEPMKFDPERYSEGRQEDSKETFSFLSWGAGRHPCAGMRLAKLELKLSLALILLGFEYELVDGAGKYPKAIPVSDRNDIHKVRPLGEPCYLKVRRVIE</sequence>
<dbReference type="Proteomes" id="UP000027222">
    <property type="component" value="Unassembled WGS sequence"/>
</dbReference>
<evidence type="ECO:0000313" key="11">
    <source>
        <dbReference type="Proteomes" id="UP000027222"/>
    </source>
</evidence>
<dbReference type="GO" id="GO:0020037">
    <property type="term" value="F:heme binding"/>
    <property type="evidence" value="ECO:0007669"/>
    <property type="project" value="InterPro"/>
</dbReference>
<dbReference type="STRING" id="685588.A0A067SZW3"/>
<dbReference type="PANTHER" id="PTHR24286:SF24">
    <property type="entry name" value="LANOSTEROL 14-ALPHA DEMETHYLASE"/>
    <property type="match status" value="1"/>
</dbReference>
<dbReference type="Pfam" id="PF00067">
    <property type="entry name" value="p450"/>
    <property type="match status" value="1"/>
</dbReference>
<keyword evidence="3 8" id="KW-0349">Heme</keyword>
<proteinExistence type="inferred from homology"/>
<gene>
    <name evidence="10" type="ORF">GALMADRAFT_68731</name>
</gene>
<reference evidence="11" key="1">
    <citation type="journal article" date="2014" name="Proc. Natl. Acad. Sci. U.S.A.">
        <title>Extensive sampling of basidiomycete genomes demonstrates inadequacy of the white-rot/brown-rot paradigm for wood decay fungi.</title>
        <authorList>
            <person name="Riley R."/>
            <person name="Salamov A.A."/>
            <person name="Brown D.W."/>
            <person name="Nagy L.G."/>
            <person name="Floudas D."/>
            <person name="Held B.W."/>
            <person name="Levasseur A."/>
            <person name="Lombard V."/>
            <person name="Morin E."/>
            <person name="Otillar R."/>
            <person name="Lindquist E.A."/>
            <person name="Sun H."/>
            <person name="LaButti K.M."/>
            <person name="Schmutz J."/>
            <person name="Jabbour D."/>
            <person name="Luo H."/>
            <person name="Baker S.E."/>
            <person name="Pisabarro A.G."/>
            <person name="Walton J.D."/>
            <person name="Blanchette R.A."/>
            <person name="Henrissat B."/>
            <person name="Martin F."/>
            <person name="Cullen D."/>
            <person name="Hibbett D.S."/>
            <person name="Grigoriev I.V."/>
        </authorList>
    </citation>
    <scope>NUCLEOTIDE SEQUENCE [LARGE SCALE GENOMIC DNA]</scope>
    <source>
        <strain evidence="11">CBS 339.88</strain>
    </source>
</reference>
<dbReference type="GO" id="GO:0016705">
    <property type="term" value="F:oxidoreductase activity, acting on paired donors, with incorporation or reduction of molecular oxygen"/>
    <property type="evidence" value="ECO:0007669"/>
    <property type="project" value="InterPro"/>
</dbReference>
<evidence type="ECO:0000256" key="8">
    <source>
        <dbReference type="PIRSR" id="PIRSR602403-1"/>
    </source>
</evidence>
<evidence type="ECO:0000256" key="1">
    <source>
        <dbReference type="ARBA" id="ARBA00001971"/>
    </source>
</evidence>
<dbReference type="EMBL" id="KL142380">
    <property type="protein sequence ID" value="KDR75612.1"/>
    <property type="molecule type" value="Genomic_DNA"/>
</dbReference>
<dbReference type="InterPro" id="IPR036396">
    <property type="entry name" value="Cyt_P450_sf"/>
</dbReference>
<evidence type="ECO:0000256" key="5">
    <source>
        <dbReference type="ARBA" id="ARBA00023002"/>
    </source>
</evidence>
<feature type="signal peptide" evidence="9">
    <location>
        <begin position="1"/>
        <end position="24"/>
    </location>
</feature>
<comment type="similarity">
    <text evidence="2">Belongs to the cytochrome P450 family.</text>
</comment>
<keyword evidence="7" id="KW-0503">Monooxygenase</keyword>
<keyword evidence="5" id="KW-0560">Oxidoreductase</keyword>
<dbReference type="GO" id="GO:0005506">
    <property type="term" value="F:iron ion binding"/>
    <property type="evidence" value="ECO:0007669"/>
    <property type="project" value="InterPro"/>
</dbReference>
<keyword evidence="9" id="KW-0732">Signal</keyword>
<name>A0A067SZW3_GALM3</name>
<dbReference type="AlphaFoldDB" id="A0A067SZW3"/>
<dbReference type="PRINTS" id="PR00465">
    <property type="entry name" value="EP450IV"/>
</dbReference>
<feature type="chain" id="PRO_5001646328" description="Cytochrome P450" evidence="9">
    <location>
        <begin position="25"/>
        <end position="511"/>
    </location>
</feature>
<dbReference type="OrthoDB" id="1055148at2759"/>
<evidence type="ECO:0000256" key="2">
    <source>
        <dbReference type="ARBA" id="ARBA00010617"/>
    </source>
</evidence>
<dbReference type="HOGENOM" id="CLU_033574_2_0_1"/>
<dbReference type="InterPro" id="IPR001128">
    <property type="entry name" value="Cyt_P450"/>
</dbReference>
<evidence type="ECO:0000313" key="10">
    <source>
        <dbReference type="EMBL" id="KDR75612.1"/>
    </source>
</evidence>
<dbReference type="SUPFAM" id="SSF48264">
    <property type="entry name" value="Cytochrome P450"/>
    <property type="match status" value="1"/>
</dbReference>
<evidence type="ECO:0000256" key="3">
    <source>
        <dbReference type="ARBA" id="ARBA00022617"/>
    </source>
</evidence>
<accession>A0A067SZW3</accession>